<evidence type="ECO:0000313" key="2">
    <source>
        <dbReference type="EMBL" id="KCZ79629.1"/>
    </source>
</evidence>
<accession>A0A059EY22</accession>
<feature type="non-terminal residue" evidence="2">
    <location>
        <position position="206"/>
    </location>
</feature>
<dbReference type="InterPro" id="IPR024445">
    <property type="entry name" value="Tnp_ISXO2-like"/>
</dbReference>
<dbReference type="EMBL" id="KK365246">
    <property type="protein sequence ID" value="KCZ79629.1"/>
    <property type="molecule type" value="Genomic_DNA"/>
</dbReference>
<dbReference type="PANTHER" id="PTHR47163">
    <property type="entry name" value="DDE_TNP_IS1595 DOMAIN-CONTAINING PROTEIN"/>
    <property type="match status" value="1"/>
</dbReference>
<dbReference type="Pfam" id="PF12762">
    <property type="entry name" value="DDE_Tnp_IS1595"/>
    <property type="match status" value="1"/>
</dbReference>
<gene>
    <name evidence="2" type="ORF">H312_02985</name>
</gene>
<dbReference type="InterPro" id="IPR053164">
    <property type="entry name" value="IS1016-like_transposase"/>
</dbReference>
<evidence type="ECO:0000313" key="3">
    <source>
        <dbReference type="Proteomes" id="UP000030655"/>
    </source>
</evidence>
<dbReference type="VEuPathDB" id="MicrosporidiaDB:H312_02985"/>
<dbReference type="AlphaFoldDB" id="A0A059EY22"/>
<keyword evidence="3" id="KW-1185">Reference proteome</keyword>
<name>A0A059EY22_9MICR</name>
<dbReference type="PANTHER" id="PTHR47163:SF2">
    <property type="entry name" value="SI:DKEY-17M8.2"/>
    <property type="match status" value="1"/>
</dbReference>
<sequence>MRYRNEEERSYLDELEKKLIIKCIKCGSMARKEKNRNIMMLICTWKACKAKRTLWSNTIFERFKTDPTKVLSVVRLWFEGYKIKQIKELMDISGSTIINILSAVREKTVEKYYSDLEQIGGDDIIVEVDEAKFGKRKYHRGHRVEGVWVFGMVERTVERKAVFIVVENRSADTLLFLMKKYIKKDSIIFSDCWRGYARVGEYFHRH</sequence>
<dbReference type="Proteomes" id="UP000030655">
    <property type="component" value="Unassembled WGS sequence"/>
</dbReference>
<protein>
    <recommendedName>
        <fullName evidence="1">ISXO2-like transposase domain-containing protein</fullName>
    </recommendedName>
</protein>
<reference evidence="2 3" key="2">
    <citation type="submission" date="2014-03" db="EMBL/GenBank/DDBJ databases">
        <title>The Genome Sequence of Anncaliia algerae insect isolate PRA339.</title>
        <authorList>
            <consortium name="The Broad Institute Genome Sequencing Platform"/>
            <consortium name="The Broad Institute Genome Sequencing Center for Infectious Disease"/>
            <person name="Cuomo C."/>
            <person name="Becnel J."/>
            <person name="Sanscrainte N."/>
            <person name="Walker B."/>
            <person name="Young S.K."/>
            <person name="Zeng Q."/>
            <person name="Gargeya S."/>
            <person name="Fitzgerald M."/>
            <person name="Haas B."/>
            <person name="Abouelleil A."/>
            <person name="Alvarado L."/>
            <person name="Arachchi H.M."/>
            <person name="Berlin A.M."/>
            <person name="Chapman S.B."/>
            <person name="Dewar J."/>
            <person name="Goldberg J."/>
            <person name="Griggs A."/>
            <person name="Gujja S."/>
            <person name="Hansen M."/>
            <person name="Howarth C."/>
            <person name="Imamovic A."/>
            <person name="Larimer J."/>
            <person name="McCowan C."/>
            <person name="Murphy C."/>
            <person name="Neiman D."/>
            <person name="Pearson M."/>
            <person name="Priest M."/>
            <person name="Roberts A."/>
            <person name="Saif S."/>
            <person name="Shea T."/>
            <person name="Sisk P."/>
            <person name="Sykes S."/>
            <person name="Wortman J."/>
            <person name="Nusbaum C."/>
            <person name="Birren B."/>
        </authorList>
    </citation>
    <scope>NUCLEOTIDE SEQUENCE [LARGE SCALE GENOMIC DNA]</scope>
    <source>
        <strain evidence="2 3">PRA339</strain>
    </source>
</reference>
<dbReference type="STRING" id="1288291.A0A059EY22"/>
<dbReference type="HOGENOM" id="CLU_044348_2_0_1"/>
<dbReference type="OrthoDB" id="2194830at2759"/>
<organism evidence="2 3">
    <name type="scientific">Anncaliia algerae PRA339</name>
    <dbReference type="NCBI Taxonomy" id="1288291"/>
    <lineage>
        <taxon>Eukaryota</taxon>
        <taxon>Fungi</taxon>
        <taxon>Fungi incertae sedis</taxon>
        <taxon>Microsporidia</taxon>
        <taxon>Tubulinosematoidea</taxon>
        <taxon>Tubulinosematidae</taxon>
        <taxon>Anncaliia</taxon>
    </lineage>
</organism>
<feature type="domain" description="ISXO2-like transposase" evidence="1">
    <location>
        <begin position="125"/>
        <end position="205"/>
    </location>
</feature>
<reference evidence="3" key="1">
    <citation type="submission" date="2013-02" db="EMBL/GenBank/DDBJ databases">
        <authorList>
            <consortium name="The Broad Institute Genome Sequencing Platform"/>
            <person name="Cuomo C."/>
            <person name="Becnel J."/>
            <person name="Sanscrainte N."/>
            <person name="Walker B."/>
            <person name="Young S.K."/>
            <person name="Zeng Q."/>
            <person name="Gargeya S."/>
            <person name="Fitzgerald M."/>
            <person name="Haas B."/>
            <person name="Abouelleil A."/>
            <person name="Alvarado L."/>
            <person name="Arachchi H.M."/>
            <person name="Berlin A.M."/>
            <person name="Chapman S.B."/>
            <person name="Dewar J."/>
            <person name="Goldberg J."/>
            <person name="Griggs A."/>
            <person name="Gujja S."/>
            <person name="Hansen M."/>
            <person name="Howarth C."/>
            <person name="Imamovic A."/>
            <person name="Larimer J."/>
            <person name="McCowan C."/>
            <person name="Murphy C."/>
            <person name="Neiman D."/>
            <person name="Pearson M."/>
            <person name="Priest M."/>
            <person name="Roberts A."/>
            <person name="Saif S."/>
            <person name="Shea T."/>
            <person name="Sisk P."/>
            <person name="Sykes S."/>
            <person name="Wortman J."/>
            <person name="Nusbaum C."/>
            <person name="Birren B."/>
        </authorList>
    </citation>
    <scope>NUCLEOTIDE SEQUENCE [LARGE SCALE GENOMIC DNA]</scope>
    <source>
        <strain evidence="3">PRA339</strain>
    </source>
</reference>
<evidence type="ECO:0000259" key="1">
    <source>
        <dbReference type="Pfam" id="PF12762"/>
    </source>
</evidence>
<proteinExistence type="predicted"/>